<accession>A0A450WA04</accession>
<protein>
    <submittedName>
        <fullName evidence="2">Predicted nuclease, contains PIN domain, potential toxin-antitoxin system component</fullName>
    </submittedName>
</protein>
<dbReference type="AlphaFoldDB" id="A0A450WA04"/>
<reference evidence="2" key="1">
    <citation type="submission" date="2019-02" db="EMBL/GenBank/DDBJ databases">
        <authorList>
            <person name="Gruber-Vodicka R. H."/>
            <person name="Seah K. B. B."/>
        </authorList>
    </citation>
    <scope>NUCLEOTIDE SEQUENCE</scope>
    <source>
        <strain evidence="2">BECK_S313</strain>
    </source>
</reference>
<dbReference type="Pfam" id="PF18480">
    <property type="entry name" value="DUF5615"/>
    <property type="match status" value="1"/>
</dbReference>
<evidence type="ECO:0000259" key="1">
    <source>
        <dbReference type="Pfam" id="PF18480"/>
    </source>
</evidence>
<dbReference type="InterPro" id="IPR041049">
    <property type="entry name" value="DUF5615"/>
</dbReference>
<feature type="domain" description="DUF5615" evidence="1">
    <location>
        <begin position="1"/>
        <end position="110"/>
    </location>
</feature>
<sequence>MDFLLDANMPRAAQRVLTEAGHFAKHVRELGLGNASDEVIDWFAQVEGLILVTRDLDFSDVRNYPPENSAGRLVLRVDDTSTAREIALLLQRFLALPQLVSQIPGHLVVLDNNRARFRPALIANKP</sequence>
<gene>
    <name evidence="2" type="ORF">BECKLPF1236B_GA0070989_10533</name>
</gene>
<name>A0A450WA04_9GAMM</name>
<organism evidence="2">
    <name type="scientific">Candidatus Kentrum sp. LPFa</name>
    <dbReference type="NCBI Taxonomy" id="2126335"/>
    <lineage>
        <taxon>Bacteria</taxon>
        <taxon>Pseudomonadati</taxon>
        <taxon>Pseudomonadota</taxon>
        <taxon>Gammaproteobacteria</taxon>
        <taxon>Candidatus Kentrum</taxon>
    </lineage>
</organism>
<evidence type="ECO:0000313" key="2">
    <source>
        <dbReference type="EMBL" id="VFK13867.1"/>
    </source>
</evidence>
<proteinExistence type="predicted"/>
<dbReference type="EMBL" id="CAADFK010000053">
    <property type="protein sequence ID" value="VFK13867.1"/>
    <property type="molecule type" value="Genomic_DNA"/>
</dbReference>